<proteinExistence type="predicted"/>
<gene>
    <name evidence="10" type="primary">LOC110221841</name>
</gene>
<dbReference type="GO" id="GO:0004252">
    <property type="term" value="F:serine-type endopeptidase activity"/>
    <property type="evidence" value="ECO:0007669"/>
    <property type="project" value="InterPro"/>
</dbReference>
<dbReference type="Gene3D" id="2.40.10.10">
    <property type="entry name" value="Trypsin-like serine proteases"/>
    <property type="match status" value="2"/>
</dbReference>
<feature type="domain" description="Peptidase S1" evidence="8">
    <location>
        <begin position="62"/>
        <end position="304"/>
    </location>
</feature>
<organism evidence="9 10">
    <name type="scientific">Phascolarctos cinereus</name>
    <name type="common">Koala</name>
    <dbReference type="NCBI Taxonomy" id="38626"/>
    <lineage>
        <taxon>Eukaryota</taxon>
        <taxon>Metazoa</taxon>
        <taxon>Chordata</taxon>
        <taxon>Craniata</taxon>
        <taxon>Vertebrata</taxon>
        <taxon>Euteleostomi</taxon>
        <taxon>Mammalia</taxon>
        <taxon>Metatheria</taxon>
        <taxon>Diprotodontia</taxon>
        <taxon>Phascolarctidae</taxon>
        <taxon>Phascolarctos</taxon>
    </lineage>
</organism>
<keyword evidence="1 7" id="KW-0645">Protease</keyword>
<name>A0A6P5LUF2_PHACI</name>
<evidence type="ECO:0000256" key="2">
    <source>
        <dbReference type="ARBA" id="ARBA00022729"/>
    </source>
</evidence>
<dbReference type="Pfam" id="PF00089">
    <property type="entry name" value="Trypsin"/>
    <property type="match status" value="1"/>
</dbReference>
<protein>
    <submittedName>
        <fullName evidence="10">Tryptase alpha/beta-1-like</fullName>
    </submittedName>
</protein>
<evidence type="ECO:0000256" key="7">
    <source>
        <dbReference type="RuleBase" id="RU363034"/>
    </source>
</evidence>
<evidence type="ECO:0000256" key="4">
    <source>
        <dbReference type="ARBA" id="ARBA00022825"/>
    </source>
</evidence>
<dbReference type="FunFam" id="2.40.10.10:FF:000024">
    <property type="entry name" value="Serine protease 53"/>
    <property type="match status" value="1"/>
</dbReference>
<dbReference type="InterPro" id="IPR001314">
    <property type="entry name" value="Peptidase_S1A"/>
</dbReference>
<evidence type="ECO:0000313" key="9">
    <source>
        <dbReference type="Proteomes" id="UP000515140"/>
    </source>
</evidence>
<accession>A0A6P5LUF2</accession>
<dbReference type="GeneID" id="110221841"/>
<keyword evidence="6" id="KW-0325">Glycoprotein</keyword>
<dbReference type="SMART" id="SM00020">
    <property type="entry name" value="Tryp_SPc"/>
    <property type="match status" value="1"/>
</dbReference>
<dbReference type="KEGG" id="pcw:110221841"/>
<dbReference type="InterPro" id="IPR001254">
    <property type="entry name" value="Trypsin_dom"/>
</dbReference>
<dbReference type="AlphaFoldDB" id="A0A6P5LUF2"/>
<dbReference type="Proteomes" id="UP000515140">
    <property type="component" value="Unplaced"/>
</dbReference>
<dbReference type="CDD" id="cd00190">
    <property type="entry name" value="Tryp_SPc"/>
    <property type="match status" value="1"/>
</dbReference>
<keyword evidence="2" id="KW-0732">Signal</keyword>
<dbReference type="PROSITE" id="PS00135">
    <property type="entry name" value="TRYPSIN_SER"/>
    <property type="match status" value="1"/>
</dbReference>
<keyword evidence="9" id="KW-1185">Reference proteome</keyword>
<evidence type="ECO:0000256" key="1">
    <source>
        <dbReference type="ARBA" id="ARBA00022670"/>
    </source>
</evidence>
<dbReference type="GO" id="GO:0006508">
    <property type="term" value="P:proteolysis"/>
    <property type="evidence" value="ECO:0007669"/>
    <property type="project" value="UniProtKB-KW"/>
</dbReference>
<dbReference type="RefSeq" id="XP_020862165.1">
    <property type="nucleotide sequence ID" value="XM_021006506.1"/>
</dbReference>
<dbReference type="SUPFAM" id="SSF50494">
    <property type="entry name" value="Trypsin-like serine proteases"/>
    <property type="match status" value="1"/>
</dbReference>
<keyword evidence="4 7" id="KW-0720">Serine protease</keyword>
<evidence type="ECO:0000256" key="3">
    <source>
        <dbReference type="ARBA" id="ARBA00022801"/>
    </source>
</evidence>
<keyword evidence="3 7" id="KW-0378">Hydrolase</keyword>
<evidence type="ECO:0000256" key="6">
    <source>
        <dbReference type="ARBA" id="ARBA00023180"/>
    </source>
</evidence>
<evidence type="ECO:0000259" key="8">
    <source>
        <dbReference type="PROSITE" id="PS50240"/>
    </source>
</evidence>
<keyword evidence="5" id="KW-1015">Disulfide bond</keyword>
<evidence type="ECO:0000256" key="5">
    <source>
        <dbReference type="ARBA" id="ARBA00023157"/>
    </source>
</evidence>
<reference evidence="10" key="1">
    <citation type="submission" date="2025-08" db="UniProtKB">
        <authorList>
            <consortium name="RefSeq"/>
        </authorList>
    </citation>
    <scope>IDENTIFICATION</scope>
    <source>
        <tissue evidence="10">Spleen</tissue>
    </source>
</reference>
<dbReference type="PROSITE" id="PS00134">
    <property type="entry name" value="TRYPSIN_HIS"/>
    <property type="match status" value="1"/>
</dbReference>
<dbReference type="PANTHER" id="PTHR24253:SF144">
    <property type="entry name" value="CHYMOTRYPSIN-LIKE PROTEASE CTRL-1-RELATED"/>
    <property type="match status" value="1"/>
</dbReference>
<dbReference type="InterPro" id="IPR043504">
    <property type="entry name" value="Peptidase_S1_PA_chymotrypsin"/>
</dbReference>
<dbReference type="InterPro" id="IPR009003">
    <property type="entry name" value="Peptidase_S1_PA"/>
</dbReference>
<dbReference type="PROSITE" id="PS50240">
    <property type="entry name" value="TRYPSIN_DOM"/>
    <property type="match status" value="1"/>
</dbReference>
<sequence length="304" mass="33961">MSRVNTQELAKSLYVYLQNYFEGIVPQGGSGLGLWMIFLLLLTLPLLGNSVPVIQDKQETRIVGGDDAQEGEWPWQISLRKSVGGLWKHICGGSLIDPSWILTAAHCFPRSGKETSQYMVQLRQQNLYEDDNLVPLEEIIIHPKYTGFKAGSDLALLKLQFPVQLNENVQTITLPEASQTFTPDMECWVSGWGNIGFEEHLPPPFTLQKVRVPVMDAVTCDQEYHENNFIPEDERVILDNMICAGEAGKSPCQGDSGGALVCKVKGFWFQAGIVSWGEICAAPHRPGVFTRVTAFVDWINQHIQ</sequence>
<evidence type="ECO:0000313" key="10">
    <source>
        <dbReference type="RefSeq" id="XP_020862165.1"/>
    </source>
</evidence>
<dbReference type="InParanoid" id="A0A6P5LUF2"/>
<dbReference type="PANTHER" id="PTHR24253">
    <property type="entry name" value="TRANSMEMBRANE PROTEASE SERINE"/>
    <property type="match status" value="1"/>
</dbReference>
<dbReference type="InterPro" id="IPR018114">
    <property type="entry name" value="TRYPSIN_HIS"/>
</dbReference>
<dbReference type="InterPro" id="IPR033116">
    <property type="entry name" value="TRYPSIN_SER"/>
</dbReference>
<dbReference type="PRINTS" id="PR00722">
    <property type="entry name" value="CHYMOTRYPSIN"/>
</dbReference>